<feature type="compositionally biased region" description="Low complexity" evidence="1">
    <location>
        <begin position="277"/>
        <end position="289"/>
    </location>
</feature>
<feature type="compositionally biased region" description="Basic residues" evidence="1">
    <location>
        <begin position="261"/>
        <end position="276"/>
    </location>
</feature>
<dbReference type="AlphaFoldDB" id="A0A327ZEM3"/>
<feature type="compositionally biased region" description="Basic and acidic residues" evidence="1">
    <location>
        <begin position="1"/>
        <end position="10"/>
    </location>
</feature>
<proteinExistence type="predicted"/>
<dbReference type="Proteomes" id="UP000249341">
    <property type="component" value="Unassembled WGS sequence"/>
</dbReference>
<comment type="caution">
    <text evidence="2">The sequence shown here is derived from an EMBL/GenBank/DDBJ whole genome shotgun (WGS) entry which is preliminary data.</text>
</comment>
<evidence type="ECO:0000313" key="2">
    <source>
        <dbReference type="EMBL" id="RAK35377.1"/>
    </source>
</evidence>
<sequence>MTGWKVERFTRTASRSSSVPDGGSPLMPSPIQGAERRQERRAGHTGSRWAVRALVIGGLAGAAWLLTGTAANAADHDDEPAGSVYESTSNSVAQVYGDELMVGELLKAAVQPLESEPAPKLHRRVVASILTTAERMLSGPVEMPYEVTYDGTAIDADPFGTEPRWKIAPSRTSGGRADDRTRPEPAKDAAVTVTEPETPDAEADRPQVDVESPLDDGGAAPVAKLPQVAGDAVAANKIDPSTSESSSIKASRAPAGVTPARHAKAGSRSHVHRRVPAARPAQPVAYRPQEAPVEDGPSPARMNLGTVSGIPAGGPGASPEVGPVAVLPARVVNGAVVSHRFPFAVDVEARRNDAVAPTVSPD</sequence>
<evidence type="ECO:0000256" key="1">
    <source>
        <dbReference type="SAM" id="MobiDB-lite"/>
    </source>
</evidence>
<feature type="compositionally biased region" description="Basic and acidic residues" evidence="1">
    <location>
        <begin position="176"/>
        <end position="187"/>
    </location>
</feature>
<feature type="region of interest" description="Disordered" evidence="1">
    <location>
        <begin position="158"/>
        <end position="222"/>
    </location>
</feature>
<reference evidence="2 3" key="1">
    <citation type="submission" date="2018-06" db="EMBL/GenBank/DDBJ databases">
        <title>Genomic Encyclopedia of Type Strains, Phase III (KMG-III): the genomes of soil and plant-associated and newly described type strains.</title>
        <authorList>
            <person name="Whitman W."/>
        </authorList>
    </citation>
    <scope>NUCLEOTIDE SEQUENCE [LARGE SCALE GENOMIC DNA]</scope>
    <source>
        <strain evidence="2 3">CGMCC 4.7090</strain>
    </source>
</reference>
<name>A0A327ZEM3_9ACTN</name>
<feature type="region of interest" description="Disordered" evidence="1">
    <location>
        <begin position="238"/>
        <end position="297"/>
    </location>
</feature>
<keyword evidence="3" id="KW-1185">Reference proteome</keyword>
<accession>A0A327ZEM3</accession>
<dbReference type="EMBL" id="QLMJ01000010">
    <property type="protein sequence ID" value="RAK35377.1"/>
    <property type="molecule type" value="Genomic_DNA"/>
</dbReference>
<evidence type="ECO:0000313" key="3">
    <source>
        <dbReference type="Proteomes" id="UP000249341"/>
    </source>
</evidence>
<feature type="compositionally biased region" description="Polar residues" evidence="1">
    <location>
        <begin position="239"/>
        <end position="249"/>
    </location>
</feature>
<organism evidence="2 3">
    <name type="scientific">Actinoplanes lutulentus</name>
    <dbReference type="NCBI Taxonomy" id="1287878"/>
    <lineage>
        <taxon>Bacteria</taxon>
        <taxon>Bacillati</taxon>
        <taxon>Actinomycetota</taxon>
        <taxon>Actinomycetes</taxon>
        <taxon>Micromonosporales</taxon>
        <taxon>Micromonosporaceae</taxon>
        <taxon>Actinoplanes</taxon>
    </lineage>
</organism>
<protein>
    <submittedName>
        <fullName evidence="2">Uncharacterized protein</fullName>
    </submittedName>
</protein>
<gene>
    <name evidence="2" type="ORF">B0I29_110131</name>
</gene>
<feature type="region of interest" description="Disordered" evidence="1">
    <location>
        <begin position="1"/>
        <end position="44"/>
    </location>
</feature>